<dbReference type="NCBIfam" id="NF033542">
    <property type="entry name" value="transpos_IS110"/>
    <property type="match status" value="1"/>
</dbReference>
<proteinExistence type="predicted"/>
<protein>
    <submittedName>
        <fullName evidence="3">Transposase</fullName>
    </submittedName>
</protein>
<dbReference type="Proteomes" id="UP000216352">
    <property type="component" value="Unassembled WGS sequence"/>
</dbReference>
<organism evidence="3 4">
    <name type="scientific">Bifidobacterium lemurum</name>
    <dbReference type="NCBI Taxonomy" id="1603886"/>
    <lineage>
        <taxon>Bacteria</taxon>
        <taxon>Bacillati</taxon>
        <taxon>Actinomycetota</taxon>
        <taxon>Actinomycetes</taxon>
        <taxon>Bifidobacteriales</taxon>
        <taxon>Bifidobacteriaceae</taxon>
        <taxon>Bifidobacterium</taxon>
    </lineage>
</organism>
<dbReference type="CDD" id="cd00093">
    <property type="entry name" value="HTH_XRE"/>
    <property type="match status" value="1"/>
</dbReference>
<dbReference type="GO" id="GO:0004803">
    <property type="term" value="F:transposase activity"/>
    <property type="evidence" value="ECO:0007669"/>
    <property type="project" value="InterPro"/>
</dbReference>
<dbReference type="GO" id="GO:0006313">
    <property type="term" value="P:DNA transposition"/>
    <property type="evidence" value="ECO:0007669"/>
    <property type="project" value="InterPro"/>
</dbReference>
<dbReference type="SMART" id="SM00530">
    <property type="entry name" value="HTH_XRE"/>
    <property type="match status" value="1"/>
</dbReference>
<dbReference type="InterPro" id="IPR047650">
    <property type="entry name" value="Transpos_IS110"/>
</dbReference>
<dbReference type="Pfam" id="PF01548">
    <property type="entry name" value="DEDD_Tnp_IS110"/>
    <property type="match status" value="1"/>
</dbReference>
<dbReference type="Pfam" id="PF13560">
    <property type="entry name" value="HTH_31"/>
    <property type="match status" value="1"/>
</dbReference>
<evidence type="ECO:0000313" key="4">
    <source>
        <dbReference type="Proteomes" id="UP000216352"/>
    </source>
</evidence>
<dbReference type="RefSeq" id="WP_094725499.1">
    <property type="nucleotide sequence ID" value="NZ_CP062948.1"/>
</dbReference>
<dbReference type="InterPro" id="IPR010982">
    <property type="entry name" value="Lambda_DNA-bd_dom_sf"/>
</dbReference>
<evidence type="ECO:0000259" key="2">
    <source>
        <dbReference type="PROSITE" id="PS50943"/>
    </source>
</evidence>
<dbReference type="Gene3D" id="1.10.260.40">
    <property type="entry name" value="lambda repressor-like DNA-binding domains"/>
    <property type="match status" value="1"/>
</dbReference>
<feature type="region of interest" description="Disordered" evidence="1">
    <location>
        <begin position="89"/>
        <end position="122"/>
    </location>
</feature>
<evidence type="ECO:0000313" key="3">
    <source>
        <dbReference type="EMBL" id="OZG58909.1"/>
    </source>
</evidence>
<dbReference type="InterPro" id="IPR002525">
    <property type="entry name" value="Transp_IS110-like_N"/>
</dbReference>
<comment type="caution">
    <text evidence="3">The sequence shown here is derived from an EMBL/GenBank/DDBJ whole genome shotgun (WGS) entry which is preliminary data.</text>
</comment>
<dbReference type="PANTHER" id="PTHR33055">
    <property type="entry name" value="TRANSPOSASE FOR INSERTION SEQUENCE ELEMENT IS1111A"/>
    <property type="match status" value="1"/>
</dbReference>
<dbReference type="EMBL" id="MWWX01000030">
    <property type="protein sequence ID" value="OZG58909.1"/>
    <property type="molecule type" value="Genomic_DNA"/>
</dbReference>
<evidence type="ECO:0000256" key="1">
    <source>
        <dbReference type="SAM" id="MobiDB-lite"/>
    </source>
</evidence>
<dbReference type="GO" id="GO:0003677">
    <property type="term" value="F:DNA binding"/>
    <property type="evidence" value="ECO:0007669"/>
    <property type="project" value="InterPro"/>
</dbReference>
<keyword evidence="4" id="KW-1185">Reference proteome</keyword>
<reference evidence="3 4" key="1">
    <citation type="journal article" date="2017" name="BMC Genomics">
        <title>Comparative genomic and phylogenomic analyses of the Bifidobacteriaceae family.</title>
        <authorList>
            <person name="Lugli G.A."/>
            <person name="Milani C."/>
            <person name="Turroni F."/>
            <person name="Duranti S."/>
            <person name="Mancabelli L."/>
            <person name="Mangifesta M."/>
            <person name="Ferrario C."/>
            <person name="Modesto M."/>
            <person name="Mattarelli P."/>
            <person name="Jiri K."/>
            <person name="van Sinderen D."/>
            <person name="Ventura M."/>
        </authorList>
    </citation>
    <scope>NUCLEOTIDE SEQUENCE [LARGE SCALE GENOMIC DNA]</scope>
    <source>
        <strain evidence="3 4">DSM 28807</strain>
    </source>
</reference>
<dbReference type="InterPro" id="IPR003346">
    <property type="entry name" value="Transposase_20"/>
</dbReference>
<dbReference type="PANTHER" id="PTHR33055:SF16">
    <property type="entry name" value="TRANSPOSASE FOR INSERTION SEQUENCE ELEMENT IS1547"/>
    <property type="match status" value="1"/>
</dbReference>
<dbReference type="SUPFAM" id="SSF47413">
    <property type="entry name" value="lambda repressor-like DNA-binding domains"/>
    <property type="match status" value="1"/>
</dbReference>
<dbReference type="PROSITE" id="PS50943">
    <property type="entry name" value="HTH_CROC1"/>
    <property type="match status" value="1"/>
</dbReference>
<name>A0A261FIE2_9BIFI</name>
<dbReference type="InterPro" id="IPR001387">
    <property type="entry name" value="Cro/C1-type_HTH"/>
</dbReference>
<accession>A0A261FIE2</accession>
<dbReference type="AlphaFoldDB" id="A0A261FIE2"/>
<feature type="domain" description="HTH cro/C1-type" evidence="2">
    <location>
        <begin position="357"/>
        <end position="390"/>
    </location>
</feature>
<gene>
    <name evidence="3" type="ORF">BLEM_2313</name>
</gene>
<sequence>MTPPMETIYAGVDTHTDTHTLALLDWRGRPLATRTFPTDAAGYEALAGMLPDPSRVVVGVEGTNSYGAALARRLAAAGYETREVLRPKRAVRRRDGKSDPVDAAEAARSVMAGDGTGPKSSDGWVEALRHLNTQRDRLVSAMTTLSNSVNGMLVTAPETVRDRYRSLRTGRRMTRLAACRPAGGPVERAALTAMKASATAWKALREQADGLERAMREILEEHARALLDLNGVGVVTAATLAVVAGDNPERVRSEAAFAKLCGACPLPASSGRTSRHRLNRGGNRQGNKALHQIAVVRLRHHQPTRDYMAKRTREGKSKMETIRCLKRYIAREIHRVLIAVRDGDPGREPPARRGAMLRELRLSHALTQRQVGQALGVPSSRISEIERGARDLPELERRATQWIHSTTDTPPQQQLDKL</sequence>
<dbReference type="Pfam" id="PF02371">
    <property type="entry name" value="Transposase_20"/>
    <property type="match status" value="1"/>
</dbReference>